<feature type="coiled-coil region" evidence="2">
    <location>
        <begin position="641"/>
        <end position="675"/>
    </location>
</feature>
<dbReference type="GO" id="GO:0005886">
    <property type="term" value="C:plasma membrane"/>
    <property type="evidence" value="ECO:0000318"/>
    <property type="project" value="GO_Central"/>
</dbReference>
<dbReference type="EnsemblMetazoa" id="XM_030982313">
    <property type="protein sequence ID" value="XP_030838173"/>
    <property type="gene ID" value="LOC585096"/>
</dbReference>
<dbReference type="GO" id="GO:0030054">
    <property type="term" value="C:cell junction"/>
    <property type="evidence" value="ECO:0000318"/>
    <property type="project" value="GO_Central"/>
</dbReference>
<protein>
    <recommendedName>
        <fullName evidence="8">Schwannomin interacting protein 1 C-terminal domain-containing protein</fullName>
    </recommendedName>
</protein>
<dbReference type="PANTHER" id="PTHR13103:SF2">
    <property type="entry name" value="IQCJ-SCHIP1 READTHROUGH TRANSCRIPT PROTEIN-RELATED"/>
    <property type="match status" value="1"/>
</dbReference>
<dbReference type="PANTHER" id="PTHR13103">
    <property type="entry name" value="SCHWANNOMIN INTERACTING PROTEIN 1"/>
    <property type="match status" value="1"/>
</dbReference>
<dbReference type="KEGG" id="spu:585096"/>
<feature type="compositionally biased region" description="Polar residues" evidence="3">
    <location>
        <begin position="252"/>
        <end position="262"/>
    </location>
</feature>
<feature type="compositionally biased region" description="Acidic residues" evidence="3">
    <location>
        <begin position="67"/>
        <end position="85"/>
    </location>
</feature>
<feature type="region of interest" description="Disordered" evidence="3">
    <location>
        <begin position="60"/>
        <end position="139"/>
    </location>
</feature>
<dbReference type="OrthoDB" id="6260144at2759"/>
<dbReference type="PROSITE" id="PS50096">
    <property type="entry name" value="IQ"/>
    <property type="match status" value="1"/>
</dbReference>
<feature type="domain" description="Fusion protein IQCJ-SCHIP1 N-terminal" evidence="5">
    <location>
        <begin position="2"/>
        <end position="68"/>
    </location>
</feature>
<feature type="compositionally biased region" description="Polar residues" evidence="3">
    <location>
        <begin position="91"/>
        <end position="107"/>
    </location>
</feature>
<evidence type="ECO:0000259" key="5">
    <source>
        <dbReference type="Pfam" id="PF15157"/>
    </source>
</evidence>
<feature type="region of interest" description="Disordered" evidence="3">
    <location>
        <begin position="394"/>
        <end position="427"/>
    </location>
</feature>
<dbReference type="InParanoid" id="A0A7M7NL13"/>
<name>A0A7M7NL13_STRPU</name>
<feature type="region of interest" description="Disordered" evidence="3">
    <location>
        <begin position="748"/>
        <end position="791"/>
    </location>
</feature>
<dbReference type="InterPro" id="IPR029362">
    <property type="entry name" value="IQCJ-SCHIP1_N"/>
</dbReference>
<evidence type="ECO:0000313" key="7">
    <source>
        <dbReference type="Proteomes" id="UP000007110"/>
    </source>
</evidence>
<evidence type="ECO:0000256" key="3">
    <source>
        <dbReference type="SAM" id="MobiDB-lite"/>
    </source>
</evidence>
<dbReference type="GeneID" id="585096"/>
<dbReference type="Proteomes" id="UP000007110">
    <property type="component" value="Unassembled WGS sequence"/>
</dbReference>
<keyword evidence="1 2" id="KW-0175">Coiled coil</keyword>
<dbReference type="AlphaFoldDB" id="A0A7M7NL13"/>
<evidence type="ECO:0000259" key="4">
    <source>
        <dbReference type="Pfam" id="PF10148"/>
    </source>
</evidence>
<sequence>MLKQVEEGELLLENHRLEVEFEDNICVRRNRLQRYESRIITIQRAWRNYKRRKEHITRKDTLQESLSESDEDDDVDDNDDDDNDLSNDVNGNHQLPSESDINSSQTDLQRETNRSVEGEKDIQRQDSTSSGGESQSEPVAMTAVGGSKKGIAMLHDLGSSVELDDKACYETSPETPSRRRQGINRLSLAEELAAMEERIMEDSLDFDSQNEESDYYASSSCVTSPEGEGGNEHIGKRPVVSLSRNIGGKETPSPSEMRTTEGSPHIESFDQNKNTNDFNANASSCLMEESELTEALAKLKTKLGTAYMDNQTPSSTLHQVDGNERSINRVGETTPNETNRVTHSTTSSILCSATTLTHSQCDPVHSAPATTSATTTTTCNRGTNTQTTVTNTTTTARCTNSDPSVGKRSIREGGAPPRGGVCKSSAGLDTSLPVLDWDSLEKHLAKMEKEEEQQQSAKQSQKNSRQEILRKLAMGADEEAEGDIYGKGRDKLSARLQGGMNLQICFVNENLDSDDDEGSKVVALPSSSTIPGPIVGNRDSRYLFSRECSASSTSSSASPKAPSVTFEDIEDFESKKAHLQEEARIAWSKAEPLAKLQMELERQQRKSSPSSALCHLSGLGDLPISLLGKRFQYKTLSRMNVSKLQIILNDLHSQIERLNEDLVQCLLARDSHKREQESRLIDIEDLNRWIRMNLQQNNNSTLISKEPLGEDGRKQRHQYEALLRLLGNTLPASGKKCFCGVSRSSSVVSNRSASSPEPDSIGGIRPAPLSPISPGSCRSESAVNSLTESHASSPEMTWVRQAIVRYWHN</sequence>
<dbReference type="InterPro" id="IPR015649">
    <property type="entry name" value="SCHIP_1_C"/>
</dbReference>
<feature type="compositionally biased region" description="Polar residues" evidence="3">
    <location>
        <begin position="125"/>
        <end position="137"/>
    </location>
</feature>
<organism evidence="6 7">
    <name type="scientific">Strongylocentrotus purpuratus</name>
    <name type="common">Purple sea urchin</name>
    <dbReference type="NCBI Taxonomy" id="7668"/>
    <lineage>
        <taxon>Eukaryota</taxon>
        <taxon>Metazoa</taxon>
        <taxon>Echinodermata</taxon>
        <taxon>Eleutherozoa</taxon>
        <taxon>Echinozoa</taxon>
        <taxon>Echinoidea</taxon>
        <taxon>Euechinoidea</taxon>
        <taxon>Echinacea</taxon>
        <taxon>Camarodonta</taxon>
        <taxon>Echinidea</taxon>
        <taxon>Strongylocentrotidae</taxon>
        <taxon>Strongylocentrotus</taxon>
    </lineage>
</organism>
<feature type="region of interest" description="Disordered" evidence="3">
    <location>
        <begin position="204"/>
        <end position="275"/>
    </location>
</feature>
<feature type="region of interest" description="Disordered" evidence="3">
    <location>
        <begin position="447"/>
        <end position="466"/>
    </location>
</feature>
<evidence type="ECO:0000313" key="6">
    <source>
        <dbReference type="EnsemblMetazoa" id="XP_030838173"/>
    </source>
</evidence>
<feature type="compositionally biased region" description="Acidic residues" evidence="3">
    <location>
        <begin position="204"/>
        <end position="214"/>
    </location>
</feature>
<dbReference type="Pfam" id="PF15157">
    <property type="entry name" value="IQCJ-SCHIP1"/>
    <property type="match status" value="1"/>
</dbReference>
<keyword evidence="7" id="KW-1185">Reference proteome</keyword>
<dbReference type="InterPro" id="IPR039045">
    <property type="entry name" value="SCHIP_1"/>
</dbReference>
<proteinExistence type="predicted"/>
<evidence type="ECO:0008006" key="8">
    <source>
        <dbReference type="Google" id="ProtNLM"/>
    </source>
</evidence>
<accession>A0A7M7NL13</accession>
<feature type="compositionally biased region" description="Basic and acidic residues" evidence="3">
    <location>
        <begin position="108"/>
        <end position="124"/>
    </location>
</feature>
<reference evidence="7" key="1">
    <citation type="submission" date="2015-02" db="EMBL/GenBank/DDBJ databases">
        <title>Genome sequencing for Strongylocentrotus purpuratus.</title>
        <authorList>
            <person name="Murali S."/>
            <person name="Liu Y."/>
            <person name="Vee V."/>
            <person name="English A."/>
            <person name="Wang M."/>
            <person name="Skinner E."/>
            <person name="Han Y."/>
            <person name="Muzny D.M."/>
            <person name="Worley K.C."/>
            <person name="Gibbs R.A."/>
        </authorList>
    </citation>
    <scope>NUCLEOTIDE SEQUENCE</scope>
</reference>
<evidence type="ECO:0000256" key="2">
    <source>
        <dbReference type="SAM" id="Coils"/>
    </source>
</evidence>
<dbReference type="RefSeq" id="XP_030838173.1">
    <property type="nucleotide sequence ID" value="XM_030982313.1"/>
</dbReference>
<dbReference type="OMA" id="QACTMAH"/>
<evidence type="ECO:0000256" key="1">
    <source>
        <dbReference type="ARBA" id="ARBA00023054"/>
    </source>
</evidence>
<reference evidence="6" key="2">
    <citation type="submission" date="2021-01" db="UniProtKB">
        <authorList>
            <consortium name="EnsemblMetazoa"/>
        </authorList>
    </citation>
    <scope>IDENTIFICATION</scope>
</reference>
<dbReference type="GO" id="GO:0035332">
    <property type="term" value="P:positive regulation of hippo signaling"/>
    <property type="evidence" value="ECO:0000318"/>
    <property type="project" value="GO_Central"/>
</dbReference>
<feature type="domain" description="Schwannomin interacting protein 1 C-terminal" evidence="4">
    <location>
        <begin position="461"/>
        <end position="693"/>
    </location>
</feature>
<feature type="compositionally biased region" description="Polar residues" evidence="3">
    <location>
        <begin position="776"/>
        <end position="791"/>
    </location>
</feature>
<dbReference type="Pfam" id="PF10148">
    <property type="entry name" value="SCHIP-1_C"/>
    <property type="match status" value="1"/>
</dbReference>